<keyword evidence="3" id="KW-1185">Reference proteome</keyword>
<accession>A0AAD2CXP6</accession>
<evidence type="ECO:0000313" key="3">
    <source>
        <dbReference type="Proteomes" id="UP001295684"/>
    </source>
</evidence>
<feature type="compositionally biased region" description="Polar residues" evidence="1">
    <location>
        <begin position="14"/>
        <end position="23"/>
    </location>
</feature>
<sequence>MEIDTSMDFKRDMSPTSSSSMATLRNDRKNNIFKESAKKQLDTLPISSSKISIDDMVKATKRDSGAFGIDGYRIPTNFAIHNYSRKPRMYEKRNDWLTQLQKNKEKVPSPDKYDVADKMLATPKLALNKSARITLFEEHSKRKQAVPPPNSYNIVNKTHIKGYYSDKKADLKSFTDDIVRKELENPVPLYLPKIDITKPRINAFKISSLKCGRIEKIQKNDKPSAGNYDSPKGLTNITPNHNYSFSFSKGKKESIFIKKKTQGPDPGAYDLNKSDGFITKGAMRGWK</sequence>
<protein>
    <submittedName>
        <fullName evidence="2">Uncharacterized protein</fullName>
    </submittedName>
</protein>
<name>A0AAD2CXP6_EUPCR</name>
<feature type="region of interest" description="Disordered" evidence="1">
    <location>
        <begin position="1"/>
        <end position="36"/>
    </location>
</feature>
<evidence type="ECO:0000313" key="2">
    <source>
        <dbReference type="EMBL" id="CAI2373940.1"/>
    </source>
</evidence>
<proteinExistence type="predicted"/>
<reference evidence="2" key="1">
    <citation type="submission" date="2023-07" db="EMBL/GenBank/DDBJ databases">
        <authorList>
            <consortium name="AG Swart"/>
            <person name="Singh M."/>
            <person name="Singh A."/>
            <person name="Seah K."/>
            <person name="Emmerich C."/>
        </authorList>
    </citation>
    <scope>NUCLEOTIDE SEQUENCE</scope>
    <source>
        <strain evidence="2">DP1</strain>
    </source>
</reference>
<dbReference type="EMBL" id="CAMPGE010015308">
    <property type="protein sequence ID" value="CAI2373940.1"/>
    <property type="molecule type" value="Genomic_DNA"/>
</dbReference>
<dbReference type="AlphaFoldDB" id="A0AAD2CXP6"/>
<dbReference type="Proteomes" id="UP001295684">
    <property type="component" value="Unassembled WGS sequence"/>
</dbReference>
<evidence type="ECO:0000256" key="1">
    <source>
        <dbReference type="SAM" id="MobiDB-lite"/>
    </source>
</evidence>
<feature type="compositionally biased region" description="Basic and acidic residues" evidence="1">
    <location>
        <begin position="25"/>
        <end position="36"/>
    </location>
</feature>
<organism evidence="2 3">
    <name type="scientific">Euplotes crassus</name>
    <dbReference type="NCBI Taxonomy" id="5936"/>
    <lineage>
        <taxon>Eukaryota</taxon>
        <taxon>Sar</taxon>
        <taxon>Alveolata</taxon>
        <taxon>Ciliophora</taxon>
        <taxon>Intramacronucleata</taxon>
        <taxon>Spirotrichea</taxon>
        <taxon>Hypotrichia</taxon>
        <taxon>Euplotida</taxon>
        <taxon>Euplotidae</taxon>
        <taxon>Moneuplotes</taxon>
    </lineage>
</organism>
<gene>
    <name evidence="2" type="ORF">ECRASSUSDP1_LOCUS15289</name>
</gene>
<comment type="caution">
    <text evidence="2">The sequence shown here is derived from an EMBL/GenBank/DDBJ whole genome shotgun (WGS) entry which is preliminary data.</text>
</comment>